<dbReference type="PROSITE" id="PS50234">
    <property type="entry name" value="VWFA"/>
    <property type="match status" value="4"/>
</dbReference>
<organism evidence="6 7">
    <name type="scientific">Plectus sambesii</name>
    <dbReference type="NCBI Taxonomy" id="2011161"/>
    <lineage>
        <taxon>Eukaryota</taxon>
        <taxon>Metazoa</taxon>
        <taxon>Ecdysozoa</taxon>
        <taxon>Nematoda</taxon>
        <taxon>Chromadorea</taxon>
        <taxon>Plectida</taxon>
        <taxon>Plectina</taxon>
        <taxon>Plectoidea</taxon>
        <taxon>Plectidae</taxon>
        <taxon>Plectus</taxon>
    </lineage>
</organism>
<feature type="domain" description="C-type lectin" evidence="3">
    <location>
        <begin position="30"/>
        <end position="152"/>
    </location>
</feature>
<dbReference type="PROSITE" id="PS50114">
    <property type="entry name" value="GATA_ZN_FINGER_2"/>
    <property type="match status" value="1"/>
</dbReference>
<accession>A0A914X539</accession>
<dbReference type="SUPFAM" id="SSF53300">
    <property type="entry name" value="vWA-like"/>
    <property type="match status" value="4"/>
</dbReference>
<dbReference type="GO" id="GO:0006355">
    <property type="term" value="P:regulation of DNA-templated transcription"/>
    <property type="evidence" value="ECO:0007669"/>
    <property type="project" value="InterPro"/>
</dbReference>
<keyword evidence="2" id="KW-0732">Signal</keyword>
<name>A0A914X539_9BILA</name>
<feature type="chain" id="PRO_5037724214" evidence="2">
    <location>
        <begin position="18"/>
        <end position="1020"/>
    </location>
</feature>
<dbReference type="InterPro" id="IPR001304">
    <property type="entry name" value="C-type_lectin-like"/>
</dbReference>
<evidence type="ECO:0000313" key="7">
    <source>
        <dbReference type="WBParaSite" id="PSAMB.scaffold652size44541.g7768.t1"/>
    </source>
</evidence>
<dbReference type="Gene3D" id="3.40.50.410">
    <property type="entry name" value="von Willebrand factor, type A domain"/>
    <property type="match status" value="4"/>
</dbReference>
<dbReference type="GO" id="GO:0008270">
    <property type="term" value="F:zinc ion binding"/>
    <property type="evidence" value="ECO:0007669"/>
    <property type="project" value="UniProtKB-KW"/>
</dbReference>
<dbReference type="InterPro" id="IPR000679">
    <property type="entry name" value="Znf_GATA"/>
</dbReference>
<feature type="domain" description="VWFA" evidence="5">
    <location>
        <begin position="613"/>
        <end position="802"/>
    </location>
</feature>
<dbReference type="InterPro" id="IPR016187">
    <property type="entry name" value="CTDL_fold"/>
</dbReference>
<dbReference type="Pfam" id="PF00059">
    <property type="entry name" value="Lectin_C"/>
    <property type="match status" value="1"/>
</dbReference>
<protein>
    <submittedName>
        <fullName evidence="7">Uncharacterized protein</fullName>
    </submittedName>
</protein>
<evidence type="ECO:0000256" key="2">
    <source>
        <dbReference type="SAM" id="SignalP"/>
    </source>
</evidence>
<feature type="domain" description="VWFA" evidence="5">
    <location>
        <begin position="189"/>
        <end position="402"/>
    </location>
</feature>
<dbReference type="Proteomes" id="UP000887566">
    <property type="component" value="Unplaced"/>
</dbReference>
<evidence type="ECO:0000259" key="4">
    <source>
        <dbReference type="PROSITE" id="PS50114"/>
    </source>
</evidence>
<keyword evidence="1" id="KW-0862">Zinc</keyword>
<dbReference type="InterPro" id="IPR002035">
    <property type="entry name" value="VWF_A"/>
</dbReference>
<dbReference type="AlphaFoldDB" id="A0A914X539"/>
<dbReference type="SMART" id="SM00034">
    <property type="entry name" value="CLECT"/>
    <property type="match status" value="1"/>
</dbReference>
<dbReference type="Gene3D" id="3.10.100.10">
    <property type="entry name" value="Mannose-Binding Protein A, subunit A"/>
    <property type="match status" value="1"/>
</dbReference>
<evidence type="ECO:0000259" key="5">
    <source>
        <dbReference type="PROSITE" id="PS50234"/>
    </source>
</evidence>
<dbReference type="WBParaSite" id="PSAMB.scaffold652size44541.g7768.t1">
    <property type="protein sequence ID" value="PSAMB.scaffold652size44541.g7768.t1"/>
    <property type="gene ID" value="PSAMB.scaffold652size44541.g7768"/>
</dbReference>
<evidence type="ECO:0000256" key="1">
    <source>
        <dbReference type="PROSITE-ProRule" id="PRU00094"/>
    </source>
</evidence>
<dbReference type="InterPro" id="IPR050525">
    <property type="entry name" value="ECM_Assembly_Org"/>
</dbReference>
<dbReference type="PANTHER" id="PTHR24020">
    <property type="entry name" value="COLLAGEN ALPHA"/>
    <property type="match status" value="1"/>
</dbReference>
<dbReference type="SMART" id="SM00327">
    <property type="entry name" value="VWA"/>
    <property type="match status" value="4"/>
</dbReference>
<keyword evidence="1" id="KW-0863">Zinc-finger</keyword>
<reference evidence="7" key="1">
    <citation type="submission" date="2022-11" db="UniProtKB">
        <authorList>
            <consortium name="WormBaseParasite"/>
        </authorList>
    </citation>
    <scope>IDENTIFICATION</scope>
</reference>
<dbReference type="Pfam" id="PF00092">
    <property type="entry name" value="VWA"/>
    <property type="match status" value="4"/>
</dbReference>
<feature type="domain" description="VWFA" evidence="5">
    <location>
        <begin position="819"/>
        <end position="1008"/>
    </location>
</feature>
<feature type="signal peptide" evidence="2">
    <location>
        <begin position="1"/>
        <end position="17"/>
    </location>
</feature>
<dbReference type="CDD" id="cd00037">
    <property type="entry name" value="CLECT"/>
    <property type="match status" value="1"/>
</dbReference>
<sequence length="1020" mass="111724">MLYFIALLFIGTIVSFSAPCPDGWRQSTLNPNKCYLIVTNKKLWFDAESYCQSTTASGHLTSITSAFEQAFIDGLIKDTPPASVCDKVWIGANDMQQNGVFTWADGTPFLYTRWEPGQPNLSQGAQCVASKAHSTGLWSTNNCGDGLCFICASYTSASSSTTTQVPFTTQPSPTTPAQSTKAPAAAWPDITILLDTSYNLAPGSNALNQNGFEAVRTFLVNTLQQYRIDINHTRVSLVTFDGTANVVFTFNQYLSMASLMNAIGNTWQYGPPGTHTADRNLNAALQTVLTKVYSELSGSGYNPNHINFLWAFVTGTPTDGNGYVQTLYQLQSMGIRTQAIGLGSMDQIFLSNFDFNSFDYANPFDSVSGVASPTSPLPHILFQESTIYSTPPPTLAQISADFVIVIEESTQLTPGNFINVKGFLTQFFTHLQFGPAGSSVALFSYNNRSLLGWTLNTGNDKANVLDITSKLSYQNSNISTPNINAALDSLNSIYLNPSSGYQGRSTFIIFLTSSSTVSPDIDPFKALTVRQKATVFAIDIGGNNTTPEYFERLTGDVDHQGFSLSGSGALLNWVNKPLINVINPMNTFFQKMIMYQQNYIYYNPIPLSQVMADFVFAIDQTLLTQADFQSIQAYLVSLTAQFTISPQYAQVGVVTYSGSLIAKNGIALNGNANYAQLTNAINGLPWTNSAGQATSDIAAVYHFISNVLLTPAQGWRYGPTFVIVLSSAYNSTLYNGTYNNAEIQHLNSMAHTYGISLNGYGTGPGGFLPHYCEIVAAVASPSALTINSATSKNIISTIDSQYKTDRFPPLPPLNSVQADFIFVIDQSKDLLASDFVMIKTFLEQFALMWDSQNIGINGLQIAVVSYNSQGILMQSSFSLNSYMNGLDLLNAIGNLQPVQSSQEDSDIAKAIQYVNSNTLSASQGRRWWKPAFVTFISVAQQLTNPLDQSQINILNANSHTFGFDYSEYPTTFQYLAQITGNIDLVERISDFDFSTPAVQNYLSFVEYIWRDWANSNSKRR</sequence>
<dbReference type="CDD" id="cd01450">
    <property type="entry name" value="vWFA_subfamily_ECM"/>
    <property type="match status" value="1"/>
</dbReference>
<dbReference type="InterPro" id="IPR036465">
    <property type="entry name" value="vWFA_dom_sf"/>
</dbReference>
<feature type="domain" description="VWFA" evidence="5">
    <location>
        <begin position="401"/>
        <end position="582"/>
    </location>
</feature>
<dbReference type="PROSITE" id="PS50041">
    <property type="entry name" value="C_TYPE_LECTIN_2"/>
    <property type="match status" value="1"/>
</dbReference>
<evidence type="ECO:0000259" key="3">
    <source>
        <dbReference type="PROSITE" id="PS50041"/>
    </source>
</evidence>
<keyword evidence="1" id="KW-0479">Metal-binding</keyword>
<keyword evidence="6" id="KW-1185">Reference proteome</keyword>
<dbReference type="InterPro" id="IPR016186">
    <property type="entry name" value="C-type_lectin-like/link_sf"/>
</dbReference>
<evidence type="ECO:0000313" key="6">
    <source>
        <dbReference type="Proteomes" id="UP000887566"/>
    </source>
</evidence>
<feature type="domain" description="GATA-type" evidence="4">
    <location>
        <begin position="121"/>
        <end position="154"/>
    </location>
</feature>
<proteinExistence type="predicted"/>
<dbReference type="SUPFAM" id="SSF56436">
    <property type="entry name" value="C-type lectin-like"/>
    <property type="match status" value="1"/>
</dbReference>
<dbReference type="GO" id="GO:0043565">
    <property type="term" value="F:sequence-specific DNA binding"/>
    <property type="evidence" value="ECO:0007669"/>
    <property type="project" value="InterPro"/>
</dbReference>